<name>A0A9X2EK10_9GAMM</name>
<reference evidence="3" key="1">
    <citation type="journal article" date="2022" name="Arch. Microbiol.">
        <title>Microbulbifer okhotskensis sp. nov., isolated from a deep bottom sediment of the Okhotsk Sea.</title>
        <authorList>
            <person name="Romanenko L."/>
            <person name="Kurilenko V."/>
            <person name="Otstavnykh N."/>
            <person name="Velansky P."/>
            <person name="Isaeva M."/>
            <person name="Mikhailov V."/>
        </authorList>
    </citation>
    <scope>NUCLEOTIDE SEQUENCE</scope>
    <source>
        <strain evidence="3">OS29</strain>
    </source>
</reference>
<dbReference type="EMBL" id="JALBWM010000012">
    <property type="protein sequence ID" value="MCO1333662.1"/>
    <property type="molecule type" value="Genomic_DNA"/>
</dbReference>
<proteinExistence type="predicted"/>
<feature type="region of interest" description="Disordered" evidence="1">
    <location>
        <begin position="41"/>
        <end position="65"/>
    </location>
</feature>
<gene>
    <name evidence="3" type="ORF">MO867_04830</name>
</gene>
<evidence type="ECO:0000313" key="4">
    <source>
        <dbReference type="Proteomes" id="UP001139028"/>
    </source>
</evidence>
<dbReference type="AlphaFoldDB" id="A0A9X2EK10"/>
<dbReference type="Proteomes" id="UP001139028">
    <property type="component" value="Unassembled WGS sequence"/>
</dbReference>
<dbReference type="RefSeq" id="WP_252465105.1">
    <property type="nucleotide sequence ID" value="NZ_JALBWM010000012.1"/>
</dbReference>
<evidence type="ECO:0000256" key="1">
    <source>
        <dbReference type="SAM" id="MobiDB-lite"/>
    </source>
</evidence>
<sequence>MQKYAIVISALSASLLLQACGSPNTRNQVVYPSSPPIPRHAEYRAYPPSHAPETPSTRAGCPGDAEELAPGSICPPSARCFDVSGGRRCISYEG</sequence>
<comment type="caution">
    <text evidence="3">The sequence shown here is derived from an EMBL/GenBank/DDBJ whole genome shotgun (WGS) entry which is preliminary data.</text>
</comment>
<evidence type="ECO:0008006" key="5">
    <source>
        <dbReference type="Google" id="ProtNLM"/>
    </source>
</evidence>
<dbReference type="PROSITE" id="PS51257">
    <property type="entry name" value="PROKAR_LIPOPROTEIN"/>
    <property type="match status" value="1"/>
</dbReference>
<feature type="signal peptide" evidence="2">
    <location>
        <begin position="1"/>
        <end position="19"/>
    </location>
</feature>
<accession>A0A9X2EK10</accession>
<evidence type="ECO:0000256" key="2">
    <source>
        <dbReference type="SAM" id="SignalP"/>
    </source>
</evidence>
<evidence type="ECO:0000313" key="3">
    <source>
        <dbReference type="EMBL" id="MCO1333662.1"/>
    </source>
</evidence>
<keyword evidence="2" id="KW-0732">Signal</keyword>
<keyword evidence="4" id="KW-1185">Reference proteome</keyword>
<feature type="chain" id="PRO_5040867000" description="Lipoprotein" evidence="2">
    <location>
        <begin position="20"/>
        <end position="94"/>
    </location>
</feature>
<organism evidence="3 4">
    <name type="scientific">Microbulbifer okhotskensis</name>
    <dbReference type="NCBI Taxonomy" id="2926617"/>
    <lineage>
        <taxon>Bacteria</taxon>
        <taxon>Pseudomonadati</taxon>
        <taxon>Pseudomonadota</taxon>
        <taxon>Gammaproteobacteria</taxon>
        <taxon>Cellvibrionales</taxon>
        <taxon>Microbulbiferaceae</taxon>
        <taxon>Microbulbifer</taxon>
    </lineage>
</organism>
<protein>
    <recommendedName>
        <fullName evidence="5">Lipoprotein</fullName>
    </recommendedName>
</protein>